<dbReference type="InterPro" id="IPR004700">
    <property type="entry name" value="PTS_IIC_man"/>
</dbReference>
<accession>A0ABW1RHG7</accession>
<feature type="transmembrane region" description="Helical" evidence="9">
    <location>
        <begin position="139"/>
        <end position="159"/>
    </location>
</feature>
<dbReference type="PANTHER" id="PTHR32502:SF8">
    <property type="entry name" value="N-ACETYLGALACTOSAMINE PERMEASE IIC COMPONENT 1"/>
    <property type="match status" value="1"/>
</dbReference>
<evidence type="ECO:0000256" key="6">
    <source>
        <dbReference type="ARBA" id="ARBA00022692"/>
    </source>
</evidence>
<protein>
    <submittedName>
        <fullName evidence="10">PTS mannose/fructose/sorbose/N-acetylgalactosamine transporter subunit IIC</fullName>
    </submittedName>
</protein>
<feature type="transmembrane region" description="Helical" evidence="9">
    <location>
        <begin position="94"/>
        <end position="118"/>
    </location>
</feature>
<dbReference type="PANTHER" id="PTHR32502">
    <property type="entry name" value="N-ACETYLGALACTOSAMINE PERMEASE II COMPONENT-RELATED"/>
    <property type="match status" value="1"/>
</dbReference>
<comment type="caution">
    <text evidence="10">The sequence shown here is derived from an EMBL/GenBank/DDBJ whole genome shotgun (WGS) entry which is preliminary data.</text>
</comment>
<reference evidence="11" key="1">
    <citation type="journal article" date="2019" name="Int. J. Syst. Evol. Microbiol.">
        <title>The Global Catalogue of Microorganisms (GCM) 10K type strain sequencing project: providing services to taxonomists for standard genome sequencing and annotation.</title>
        <authorList>
            <consortium name="The Broad Institute Genomics Platform"/>
            <consortium name="The Broad Institute Genome Sequencing Center for Infectious Disease"/>
            <person name="Wu L."/>
            <person name="Ma J."/>
        </authorList>
    </citation>
    <scope>NUCLEOTIDE SEQUENCE [LARGE SCALE GENOMIC DNA]</scope>
    <source>
        <strain evidence="11">CCM 8927</strain>
    </source>
</reference>
<keyword evidence="5" id="KW-0598">Phosphotransferase system</keyword>
<name>A0ABW1RHG7_9LACO</name>
<dbReference type="RefSeq" id="WP_137611836.1">
    <property type="nucleotide sequence ID" value="NZ_BJDF01000014.1"/>
</dbReference>
<organism evidence="10 11">
    <name type="scientific">Companilactobacillus huachuanensis</name>
    <dbReference type="NCBI Taxonomy" id="2559914"/>
    <lineage>
        <taxon>Bacteria</taxon>
        <taxon>Bacillati</taxon>
        <taxon>Bacillota</taxon>
        <taxon>Bacilli</taxon>
        <taxon>Lactobacillales</taxon>
        <taxon>Lactobacillaceae</taxon>
        <taxon>Companilactobacillus</taxon>
    </lineage>
</organism>
<keyword evidence="7 9" id="KW-1133">Transmembrane helix</keyword>
<dbReference type="EMBL" id="JBHSSF010000003">
    <property type="protein sequence ID" value="MFC6175246.1"/>
    <property type="molecule type" value="Genomic_DNA"/>
</dbReference>
<keyword evidence="4" id="KW-0762">Sugar transport</keyword>
<evidence type="ECO:0000256" key="3">
    <source>
        <dbReference type="ARBA" id="ARBA00022475"/>
    </source>
</evidence>
<evidence type="ECO:0000256" key="7">
    <source>
        <dbReference type="ARBA" id="ARBA00022989"/>
    </source>
</evidence>
<evidence type="ECO:0000256" key="5">
    <source>
        <dbReference type="ARBA" id="ARBA00022683"/>
    </source>
</evidence>
<feature type="transmembrane region" description="Helical" evidence="9">
    <location>
        <begin position="206"/>
        <end position="239"/>
    </location>
</feature>
<feature type="transmembrane region" description="Helical" evidence="9">
    <location>
        <begin position="71"/>
        <end position="88"/>
    </location>
</feature>
<keyword evidence="2" id="KW-0813">Transport</keyword>
<dbReference type="Pfam" id="PF03609">
    <property type="entry name" value="EII-Sor"/>
    <property type="match status" value="1"/>
</dbReference>
<keyword evidence="8 9" id="KW-0472">Membrane</keyword>
<gene>
    <name evidence="10" type="ORF">ACFQAV_00235</name>
</gene>
<keyword evidence="11" id="KW-1185">Reference proteome</keyword>
<sequence length="263" mass="27227">MKMQALLLGIIAFVAQLDYATGDSMISRPIVTGVAVGLVMGNLHAGIIMGATLELAFIGMFSVGASIPPEVITGGILGVAFAISSNAATSAALILALPIATLALILKNLYLGIFIPYLSNKAGKYADDGDADGVQRMHYIAGFGLALLLALVVAGSFLVGSHAVKLLLDMIPAFVQHGLTVATGIIPALGFAMLAQVIMTKSVVPYFFLGFALCAYLKIPLTGIAIFGAILAVIMVQIMHSKKNNAEKVVTTDDGGVDNGDDF</sequence>
<comment type="subcellular location">
    <subcellularLocation>
        <location evidence="1">Cell membrane</location>
        <topology evidence="1">Multi-pass membrane protein</topology>
    </subcellularLocation>
</comment>
<evidence type="ECO:0000256" key="2">
    <source>
        <dbReference type="ARBA" id="ARBA00022448"/>
    </source>
</evidence>
<proteinExistence type="predicted"/>
<dbReference type="PROSITE" id="PS51106">
    <property type="entry name" value="PTS_EIIC_TYPE_4"/>
    <property type="match status" value="1"/>
</dbReference>
<evidence type="ECO:0000256" key="8">
    <source>
        <dbReference type="ARBA" id="ARBA00023136"/>
    </source>
</evidence>
<dbReference type="Proteomes" id="UP001596288">
    <property type="component" value="Unassembled WGS sequence"/>
</dbReference>
<feature type="transmembrane region" description="Helical" evidence="9">
    <location>
        <begin position="179"/>
        <end position="199"/>
    </location>
</feature>
<dbReference type="InterPro" id="IPR050303">
    <property type="entry name" value="GatZ_KbaZ_carbometab"/>
</dbReference>
<evidence type="ECO:0000256" key="4">
    <source>
        <dbReference type="ARBA" id="ARBA00022597"/>
    </source>
</evidence>
<keyword evidence="6 9" id="KW-0812">Transmembrane</keyword>
<evidence type="ECO:0000256" key="1">
    <source>
        <dbReference type="ARBA" id="ARBA00004651"/>
    </source>
</evidence>
<evidence type="ECO:0000313" key="11">
    <source>
        <dbReference type="Proteomes" id="UP001596288"/>
    </source>
</evidence>
<feature type="transmembrane region" description="Helical" evidence="9">
    <location>
        <begin position="30"/>
        <end position="59"/>
    </location>
</feature>
<evidence type="ECO:0000313" key="10">
    <source>
        <dbReference type="EMBL" id="MFC6175246.1"/>
    </source>
</evidence>
<keyword evidence="3" id="KW-1003">Cell membrane</keyword>
<evidence type="ECO:0000256" key="9">
    <source>
        <dbReference type="SAM" id="Phobius"/>
    </source>
</evidence>